<proteinExistence type="predicted"/>
<sequence length="50" mass="4997">MNAYSGRLVDRVAIVTGASRGIGLASDDASWITGQTIVCDGGVSLTGRAG</sequence>
<organism evidence="1 2">
    <name type="scientific">Micromonospora vinacea</name>
    <dbReference type="NCBI Taxonomy" id="709878"/>
    <lineage>
        <taxon>Bacteria</taxon>
        <taxon>Bacillati</taxon>
        <taxon>Actinomycetota</taxon>
        <taxon>Actinomycetes</taxon>
        <taxon>Micromonosporales</taxon>
        <taxon>Micromonosporaceae</taxon>
        <taxon>Micromonospora</taxon>
    </lineage>
</organism>
<gene>
    <name evidence="1" type="ORF">IW249_005588</name>
</gene>
<dbReference type="Gene3D" id="3.40.50.720">
    <property type="entry name" value="NAD(P)-binding Rossmann-like Domain"/>
    <property type="match status" value="1"/>
</dbReference>
<dbReference type="EMBL" id="JADOTY010000001">
    <property type="protein sequence ID" value="MBG6105174.1"/>
    <property type="molecule type" value="Genomic_DNA"/>
</dbReference>
<comment type="caution">
    <text evidence="1">The sequence shown here is derived from an EMBL/GenBank/DDBJ whole genome shotgun (WGS) entry which is preliminary data.</text>
</comment>
<dbReference type="Proteomes" id="UP000631791">
    <property type="component" value="Unassembled WGS sequence"/>
</dbReference>
<dbReference type="InterPro" id="IPR036291">
    <property type="entry name" value="NAD(P)-bd_dom_sf"/>
</dbReference>
<evidence type="ECO:0000313" key="2">
    <source>
        <dbReference type="Proteomes" id="UP000631791"/>
    </source>
</evidence>
<accession>A0ABS0KB11</accession>
<keyword evidence="2" id="KW-1185">Reference proteome</keyword>
<evidence type="ECO:0000313" key="1">
    <source>
        <dbReference type="EMBL" id="MBG6105174.1"/>
    </source>
</evidence>
<dbReference type="RefSeq" id="WP_231392679.1">
    <property type="nucleotide sequence ID" value="NZ_JADOTY010000001.1"/>
</dbReference>
<protein>
    <submittedName>
        <fullName evidence="1">NAD(P)-dependent dehydrogenase (Short-subunit alcohol dehydrogenase family)</fullName>
    </submittedName>
</protein>
<dbReference type="SUPFAM" id="SSF51735">
    <property type="entry name" value="NAD(P)-binding Rossmann-fold domains"/>
    <property type="match status" value="1"/>
</dbReference>
<name>A0ABS0KB11_9ACTN</name>
<reference evidence="1 2" key="1">
    <citation type="submission" date="2020-11" db="EMBL/GenBank/DDBJ databases">
        <title>Sequencing the genomes of 1000 actinobacteria strains.</title>
        <authorList>
            <person name="Klenk H.-P."/>
        </authorList>
    </citation>
    <scope>NUCLEOTIDE SEQUENCE [LARGE SCALE GENOMIC DNA]</scope>
    <source>
        <strain evidence="1 2">DSM 101695</strain>
    </source>
</reference>